<feature type="transmembrane region" description="Helical" evidence="1">
    <location>
        <begin position="158"/>
        <end position="175"/>
    </location>
</feature>
<evidence type="ECO:0000313" key="2">
    <source>
        <dbReference type="EMBL" id="SDE77423.1"/>
    </source>
</evidence>
<protein>
    <submittedName>
        <fullName evidence="2">Uncharacterized protein</fullName>
    </submittedName>
</protein>
<evidence type="ECO:0000256" key="1">
    <source>
        <dbReference type="SAM" id="Phobius"/>
    </source>
</evidence>
<keyword evidence="1" id="KW-0812">Transmembrane</keyword>
<accession>A0A1G7FNH3</accession>
<feature type="transmembrane region" description="Helical" evidence="1">
    <location>
        <begin position="89"/>
        <end position="112"/>
    </location>
</feature>
<proteinExistence type="predicted"/>
<dbReference type="Proteomes" id="UP000182114">
    <property type="component" value="Unassembled WGS sequence"/>
</dbReference>
<dbReference type="eggNOG" id="ENOG502ZFYJ">
    <property type="taxonomic scope" value="Bacteria"/>
</dbReference>
<sequence length="230" mass="27379">MNKLTEEQIQELYTFTHDHFVYHFDLQTELVDHLANGIEVLLLQHPNLSFNEALQMEFKKFGVFGFQEVVEERRKALNKKYLKIIFNFYKAYFTIPKIMLTVILTILLYTTLSSFTPNYQHSIIMVLYLSFFAIAFIRLTKYNTILKKKKHKWMLEEILLTQMGLFSLFQLPIHILNMPVEIESSHFLGLMSFFNVSIIILFYVMVFQIPSKAEDLLEKTYPEYKMTKTL</sequence>
<name>A0A1G7FNH3_9FLAO</name>
<feature type="transmembrane region" description="Helical" evidence="1">
    <location>
        <begin position="187"/>
        <end position="207"/>
    </location>
</feature>
<feature type="transmembrane region" description="Helical" evidence="1">
    <location>
        <begin position="118"/>
        <end position="137"/>
    </location>
</feature>
<keyword evidence="1" id="KW-1133">Transmembrane helix</keyword>
<gene>
    <name evidence="2" type="ORF">SAMN04487992_103386</name>
</gene>
<dbReference type="EMBL" id="FNBD01000003">
    <property type="protein sequence ID" value="SDE77423.1"/>
    <property type="molecule type" value="Genomic_DNA"/>
</dbReference>
<evidence type="ECO:0000313" key="3">
    <source>
        <dbReference type="Proteomes" id="UP000182114"/>
    </source>
</evidence>
<dbReference type="AlphaFoldDB" id="A0A1G7FNH3"/>
<keyword evidence="1" id="KW-0472">Membrane</keyword>
<dbReference type="RefSeq" id="WP_074537916.1">
    <property type="nucleotide sequence ID" value="NZ_FNBD01000003.1"/>
</dbReference>
<organism evidence="2 3">
    <name type="scientific">Cellulophaga baltica</name>
    <dbReference type="NCBI Taxonomy" id="76594"/>
    <lineage>
        <taxon>Bacteria</taxon>
        <taxon>Pseudomonadati</taxon>
        <taxon>Bacteroidota</taxon>
        <taxon>Flavobacteriia</taxon>
        <taxon>Flavobacteriales</taxon>
        <taxon>Flavobacteriaceae</taxon>
        <taxon>Cellulophaga</taxon>
    </lineage>
</organism>
<reference evidence="3" key="1">
    <citation type="submission" date="2016-10" db="EMBL/GenBank/DDBJ databases">
        <authorList>
            <person name="Varghese N."/>
            <person name="Submissions S."/>
        </authorList>
    </citation>
    <scope>NUCLEOTIDE SEQUENCE [LARGE SCALE GENOMIC DNA]</scope>
    <source>
        <strain evidence="3">DSM 24729</strain>
    </source>
</reference>
<keyword evidence="3" id="KW-1185">Reference proteome</keyword>